<dbReference type="PROSITE" id="PS51257">
    <property type="entry name" value="PROKAR_LIPOPROTEIN"/>
    <property type="match status" value="1"/>
</dbReference>
<name>A0A841YFN1_9LIST</name>
<sequence>MKKSLKGMSILLVIAALSITAACSNDANTSKKKETTNDKEYVSKTVNNMNMKINSIHTTDNAKGDKNMVEIKMTIDNKDSGEASVGAGDFKIKADKKTYDVFPQGNNFGDVIEKGKKLTGSAYFELPKSVKEGKLIYIQNKKDAATWDISIPKAE</sequence>
<feature type="domain" description="DUF4352" evidence="3">
    <location>
        <begin position="44"/>
        <end position="139"/>
    </location>
</feature>
<proteinExistence type="predicted"/>
<evidence type="ECO:0000313" key="4">
    <source>
        <dbReference type="EMBL" id="MBC1399050.1"/>
    </source>
</evidence>
<protein>
    <submittedName>
        <fullName evidence="4">DUF4352 domain-containing protein</fullName>
    </submittedName>
</protein>
<gene>
    <name evidence="4" type="ORF">HB844_09240</name>
</gene>
<evidence type="ECO:0000313" key="5">
    <source>
        <dbReference type="Proteomes" id="UP000571128"/>
    </source>
</evidence>
<evidence type="ECO:0000256" key="2">
    <source>
        <dbReference type="SAM" id="SignalP"/>
    </source>
</evidence>
<dbReference type="EMBL" id="JAARPY010000008">
    <property type="protein sequence ID" value="MBC1399050.1"/>
    <property type="molecule type" value="Genomic_DNA"/>
</dbReference>
<accession>A0A841YFN1</accession>
<dbReference type="InterPro" id="IPR029050">
    <property type="entry name" value="Immunoprotect_excell_Ig-like"/>
</dbReference>
<feature type="signal peptide" evidence="2">
    <location>
        <begin position="1"/>
        <end position="27"/>
    </location>
</feature>
<organism evidence="4 5">
    <name type="scientific">Listeria fleischmannii</name>
    <dbReference type="NCBI Taxonomy" id="1069827"/>
    <lineage>
        <taxon>Bacteria</taxon>
        <taxon>Bacillati</taxon>
        <taxon>Bacillota</taxon>
        <taxon>Bacilli</taxon>
        <taxon>Bacillales</taxon>
        <taxon>Listeriaceae</taxon>
        <taxon>Listeria</taxon>
    </lineage>
</organism>
<dbReference type="Gene3D" id="2.60.40.1240">
    <property type="match status" value="1"/>
</dbReference>
<keyword evidence="1 2" id="KW-0732">Signal</keyword>
<reference evidence="4 5" key="1">
    <citation type="submission" date="2020-03" db="EMBL/GenBank/DDBJ databases">
        <title>Soil Listeria distribution.</title>
        <authorList>
            <person name="Liao J."/>
            <person name="Wiedmann M."/>
        </authorList>
    </citation>
    <scope>NUCLEOTIDE SEQUENCE [LARGE SCALE GENOMIC DNA]</scope>
    <source>
        <strain evidence="4 5">FSL L7-1645</strain>
    </source>
</reference>
<dbReference type="AlphaFoldDB" id="A0A841YFN1"/>
<comment type="caution">
    <text evidence="4">The sequence shown here is derived from an EMBL/GenBank/DDBJ whole genome shotgun (WGS) entry which is preliminary data.</text>
</comment>
<feature type="chain" id="PRO_5039152799" evidence="2">
    <location>
        <begin position="28"/>
        <end position="155"/>
    </location>
</feature>
<dbReference type="Proteomes" id="UP000571128">
    <property type="component" value="Unassembled WGS sequence"/>
</dbReference>
<dbReference type="InterPro" id="IPR029051">
    <property type="entry name" value="DUF4352"/>
</dbReference>
<dbReference type="Pfam" id="PF11611">
    <property type="entry name" value="DUF4352"/>
    <property type="match status" value="1"/>
</dbReference>
<evidence type="ECO:0000256" key="1">
    <source>
        <dbReference type="ARBA" id="ARBA00022729"/>
    </source>
</evidence>
<dbReference type="RefSeq" id="WP_185338650.1">
    <property type="nucleotide sequence ID" value="NZ_JAARPY010000008.1"/>
</dbReference>
<evidence type="ECO:0000259" key="3">
    <source>
        <dbReference type="Pfam" id="PF11611"/>
    </source>
</evidence>